<accession>A0A0E9MMI5</accession>
<protein>
    <recommendedName>
        <fullName evidence="1">PIN domain-containing protein</fullName>
    </recommendedName>
</protein>
<dbReference type="CDD" id="cd18682">
    <property type="entry name" value="PIN_VapC-like"/>
    <property type="match status" value="1"/>
</dbReference>
<dbReference type="Pfam" id="PF01850">
    <property type="entry name" value="PIN"/>
    <property type="match status" value="1"/>
</dbReference>
<dbReference type="AlphaFoldDB" id="A0A0E9MMI5"/>
<dbReference type="RefSeq" id="WP_046347461.1">
    <property type="nucleotide sequence ID" value="NZ_BBWU01000016.1"/>
</dbReference>
<dbReference type="InterPro" id="IPR002716">
    <property type="entry name" value="PIN_dom"/>
</dbReference>
<gene>
    <name evidence="2" type="ORF">SCH01S_16_01500</name>
</gene>
<name>A0A0E9MMI5_9SPHN</name>
<proteinExistence type="predicted"/>
<organism evidence="2 3">
    <name type="scientific">Sphingomonas changbaiensis NBRC 104936</name>
    <dbReference type="NCBI Taxonomy" id="1219043"/>
    <lineage>
        <taxon>Bacteria</taxon>
        <taxon>Pseudomonadati</taxon>
        <taxon>Pseudomonadota</taxon>
        <taxon>Alphaproteobacteria</taxon>
        <taxon>Sphingomonadales</taxon>
        <taxon>Sphingomonadaceae</taxon>
        <taxon>Sphingomonas</taxon>
    </lineage>
</organism>
<evidence type="ECO:0000259" key="1">
    <source>
        <dbReference type="Pfam" id="PF01850"/>
    </source>
</evidence>
<evidence type="ECO:0000313" key="2">
    <source>
        <dbReference type="EMBL" id="GAO38631.1"/>
    </source>
</evidence>
<comment type="caution">
    <text evidence="2">The sequence shown here is derived from an EMBL/GenBank/DDBJ whole genome shotgun (WGS) entry which is preliminary data.</text>
</comment>
<sequence>MKYLLDASAVLAALKRESGWERVISMTPEAAIGAANLAEVVARLSEVSDSPAAIVEAFATLAITVLPVEETDGIAAGLLRKPTRHLGLSLGDRLCLAMAGRLGVTAVAADRAFAPASVPANVEVELIR</sequence>
<reference evidence="2 3" key="1">
    <citation type="submission" date="2015-04" db="EMBL/GenBank/DDBJ databases">
        <title>Whole genome shotgun sequence of Sphingomonas changbaiensis NBRC 104936.</title>
        <authorList>
            <person name="Katano-Makiyama Y."/>
            <person name="Hosoyama A."/>
            <person name="Hashimoto M."/>
            <person name="Noguchi M."/>
            <person name="Tsuchikane K."/>
            <person name="Ohji S."/>
            <person name="Yamazoe A."/>
            <person name="Ichikawa N."/>
            <person name="Kimura A."/>
            <person name="Fujita N."/>
        </authorList>
    </citation>
    <scope>NUCLEOTIDE SEQUENCE [LARGE SCALE GENOMIC DNA]</scope>
    <source>
        <strain evidence="2 3">NBRC 104936</strain>
    </source>
</reference>
<dbReference type="Proteomes" id="UP000033202">
    <property type="component" value="Unassembled WGS sequence"/>
</dbReference>
<evidence type="ECO:0000313" key="3">
    <source>
        <dbReference type="Proteomes" id="UP000033202"/>
    </source>
</evidence>
<dbReference type="SUPFAM" id="SSF88723">
    <property type="entry name" value="PIN domain-like"/>
    <property type="match status" value="1"/>
</dbReference>
<feature type="domain" description="PIN" evidence="1">
    <location>
        <begin position="3"/>
        <end position="114"/>
    </location>
</feature>
<keyword evidence="3" id="KW-1185">Reference proteome</keyword>
<dbReference type="EMBL" id="BBWU01000016">
    <property type="protein sequence ID" value="GAO38631.1"/>
    <property type="molecule type" value="Genomic_DNA"/>
</dbReference>
<dbReference type="STRING" id="1219043.SCH01S_16_01500"/>
<dbReference type="Gene3D" id="3.40.50.1010">
    <property type="entry name" value="5'-nuclease"/>
    <property type="match status" value="1"/>
</dbReference>
<dbReference type="InterPro" id="IPR029060">
    <property type="entry name" value="PIN-like_dom_sf"/>
</dbReference>